<evidence type="ECO:0000313" key="2">
    <source>
        <dbReference type="EMBL" id="EMF11833.1"/>
    </source>
</evidence>
<feature type="compositionally biased region" description="Basic and acidic residues" evidence="1">
    <location>
        <begin position="61"/>
        <end position="88"/>
    </location>
</feature>
<dbReference type="HOGENOM" id="CLU_1817018_0_0_1"/>
<organism evidence="2 3">
    <name type="scientific">Sphaerulina musiva (strain SO2202)</name>
    <name type="common">Poplar stem canker fungus</name>
    <name type="synonym">Septoria musiva</name>
    <dbReference type="NCBI Taxonomy" id="692275"/>
    <lineage>
        <taxon>Eukaryota</taxon>
        <taxon>Fungi</taxon>
        <taxon>Dikarya</taxon>
        <taxon>Ascomycota</taxon>
        <taxon>Pezizomycotina</taxon>
        <taxon>Dothideomycetes</taxon>
        <taxon>Dothideomycetidae</taxon>
        <taxon>Mycosphaerellales</taxon>
        <taxon>Mycosphaerellaceae</taxon>
        <taxon>Sphaerulina</taxon>
    </lineage>
</organism>
<dbReference type="GeneID" id="27902850"/>
<feature type="region of interest" description="Disordered" evidence="1">
    <location>
        <begin position="1"/>
        <end position="142"/>
    </location>
</feature>
<evidence type="ECO:0000256" key="1">
    <source>
        <dbReference type="SAM" id="MobiDB-lite"/>
    </source>
</evidence>
<name>N1QF45_SPHMS</name>
<reference evidence="2 3" key="1">
    <citation type="journal article" date="2012" name="PLoS Pathog.">
        <title>Diverse lifestyles and strategies of plant pathogenesis encoded in the genomes of eighteen Dothideomycetes fungi.</title>
        <authorList>
            <person name="Ohm R.A."/>
            <person name="Feau N."/>
            <person name="Henrissat B."/>
            <person name="Schoch C.L."/>
            <person name="Horwitz B.A."/>
            <person name="Barry K.W."/>
            <person name="Condon B.J."/>
            <person name="Copeland A.C."/>
            <person name="Dhillon B."/>
            <person name="Glaser F."/>
            <person name="Hesse C.N."/>
            <person name="Kosti I."/>
            <person name="LaButti K."/>
            <person name="Lindquist E.A."/>
            <person name="Lucas S."/>
            <person name="Salamov A.A."/>
            <person name="Bradshaw R.E."/>
            <person name="Ciuffetti L."/>
            <person name="Hamelin R.C."/>
            <person name="Kema G.H.J."/>
            <person name="Lawrence C."/>
            <person name="Scott J.A."/>
            <person name="Spatafora J.W."/>
            <person name="Turgeon B.G."/>
            <person name="de Wit P.J.G.M."/>
            <person name="Zhong S."/>
            <person name="Goodwin S.B."/>
            <person name="Grigoriev I.V."/>
        </authorList>
    </citation>
    <scope>NUCLEOTIDE SEQUENCE [LARGE SCALE GENOMIC DNA]</scope>
    <source>
        <strain evidence="2 3">SO2202</strain>
    </source>
</reference>
<proteinExistence type="predicted"/>
<accession>N1QF45</accession>
<dbReference type="EMBL" id="KB456265">
    <property type="protein sequence ID" value="EMF11833.1"/>
    <property type="molecule type" value="Genomic_DNA"/>
</dbReference>
<dbReference type="Proteomes" id="UP000016931">
    <property type="component" value="Unassembled WGS sequence"/>
</dbReference>
<protein>
    <submittedName>
        <fullName evidence="2">Uncharacterized protein</fullName>
    </submittedName>
</protein>
<dbReference type="RefSeq" id="XP_016759954.1">
    <property type="nucleotide sequence ID" value="XM_016905713.1"/>
</dbReference>
<evidence type="ECO:0000313" key="3">
    <source>
        <dbReference type="Proteomes" id="UP000016931"/>
    </source>
</evidence>
<sequence>MEHENAMREREREALHMDEMRRREAYYSRGPPMQTPQPMQAYGGTPFGSGRQPMGSMNLRDISRNETEAAMQEQRHREQMEHERRHFGEQQPPFPRERDAPMLDRYGQRAPPDDRQTPLLRRPTPQSGGFPGGGFPPPSGRR</sequence>
<gene>
    <name evidence="2" type="ORF">SEPMUDRAFT_149695</name>
</gene>
<dbReference type="OrthoDB" id="10258692at2759"/>
<dbReference type="AlphaFoldDB" id="N1QF45"/>
<keyword evidence="3" id="KW-1185">Reference proteome</keyword>
<feature type="compositionally biased region" description="Basic and acidic residues" evidence="1">
    <location>
        <begin position="1"/>
        <end position="26"/>
    </location>
</feature>
<dbReference type="STRING" id="692275.N1QF45"/>